<keyword evidence="4" id="KW-1185">Reference proteome</keyword>
<protein>
    <submittedName>
        <fullName evidence="3">Filamentous hemagglutinin N-terminal domain-containing protein</fullName>
    </submittedName>
</protein>
<dbReference type="EMBL" id="QPMK01000002">
    <property type="protein sequence ID" value="RDD67846.1"/>
    <property type="molecule type" value="Genomic_DNA"/>
</dbReference>
<proteinExistence type="predicted"/>
<evidence type="ECO:0000259" key="2">
    <source>
        <dbReference type="SMART" id="SM00912"/>
    </source>
</evidence>
<dbReference type="InterPro" id="IPR012334">
    <property type="entry name" value="Pectin_lyas_fold"/>
</dbReference>
<accession>A0A369TY23</accession>
<dbReference type="Proteomes" id="UP000253977">
    <property type="component" value="Unassembled WGS sequence"/>
</dbReference>
<dbReference type="Pfam" id="PF05860">
    <property type="entry name" value="TPS"/>
    <property type="match status" value="1"/>
</dbReference>
<dbReference type="SUPFAM" id="SSF51126">
    <property type="entry name" value="Pectin lyase-like"/>
    <property type="match status" value="1"/>
</dbReference>
<evidence type="ECO:0000313" key="3">
    <source>
        <dbReference type="EMBL" id="RDD67846.1"/>
    </source>
</evidence>
<feature type="chain" id="PRO_5016736747" evidence="1">
    <location>
        <begin position="23"/>
        <end position="747"/>
    </location>
</feature>
<dbReference type="InterPro" id="IPR008638">
    <property type="entry name" value="FhaB/CdiA-like_TPS"/>
</dbReference>
<dbReference type="Gene3D" id="2.160.20.10">
    <property type="entry name" value="Single-stranded right-handed beta-helix, Pectin lyase-like"/>
    <property type="match status" value="1"/>
</dbReference>
<gene>
    <name evidence="3" type="ORF">DU478_04085</name>
</gene>
<reference evidence="3 4" key="1">
    <citation type="submission" date="2018-07" db="EMBL/GenBank/DDBJ databases">
        <title>Thalassococcus profundi sp. nov., a marine bacterium isolated from deep seawater of Okinawa Trough.</title>
        <authorList>
            <person name="Yu M."/>
        </authorList>
    </citation>
    <scope>NUCLEOTIDE SEQUENCE [LARGE SCALE GENOMIC DNA]</scope>
    <source>
        <strain evidence="3 4">WRAS1</strain>
    </source>
</reference>
<dbReference type="InterPro" id="IPR011050">
    <property type="entry name" value="Pectin_lyase_fold/virulence"/>
</dbReference>
<feature type="domain" description="Filamentous haemagglutinin FhaB/tRNA nuclease CdiA-like TPS" evidence="2">
    <location>
        <begin position="39"/>
        <end position="139"/>
    </location>
</feature>
<name>A0A369TY23_9RHOB</name>
<dbReference type="RefSeq" id="WP_114509658.1">
    <property type="nucleotide sequence ID" value="NZ_QPMK01000002.1"/>
</dbReference>
<comment type="caution">
    <text evidence="3">The sequence shown here is derived from an EMBL/GenBank/DDBJ whole genome shotgun (WGS) entry which is preliminary data.</text>
</comment>
<evidence type="ECO:0000313" key="4">
    <source>
        <dbReference type="Proteomes" id="UP000253977"/>
    </source>
</evidence>
<evidence type="ECO:0000256" key="1">
    <source>
        <dbReference type="SAM" id="SignalP"/>
    </source>
</evidence>
<dbReference type="OrthoDB" id="2664633at2"/>
<dbReference type="AlphaFoldDB" id="A0A369TY23"/>
<keyword evidence="1" id="KW-0732">Signal</keyword>
<dbReference type="SMART" id="SM00912">
    <property type="entry name" value="Haemagg_act"/>
    <property type="match status" value="1"/>
</dbReference>
<organism evidence="3 4">
    <name type="scientific">Thalassococcus profundi</name>
    <dbReference type="NCBI Taxonomy" id="2282382"/>
    <lineage>
        <taxon>Bacteria</taxon>
        <taxon>Pseudomonadati</taxon>
        <taxon>Pseudomonadota</taxon>
        <taxon>Alphaproteobacteria</taxon>
        <taxon>Rhodobacterales</taxon>
        <taxon>Roseobacteraceae</taxon>
        <taxon>Thalassococcus</taxon>
    </lineage>
</organism>
<dbReference type="NCBIfam" id="TIGR01901">
    <property type="entry name" value="adhes_NPXG"/>
    <property type="match status" value="1"/>
</dbReference>
<sequence>MRALPALSLALATALCAAGPLAAQIVVDGTTDTVVTLGAGGEVNVRVAPPAAGGLSHNRYDSFSVPKAGAVLDNRTAAARTILNEVTGSAPSRIEGALRVEGQLAHVVVANPNGITIDGGRFVNTGRVALTTGPLTFEDRQIAPGIFQRNAVTTVRGGTIVIEGGGLSGQMDALDLIAEKIRVGGPVEVAGDTGALALTGGWSVTEFNSAILPGNTSALWSSPSALDGGPEGVMVEVLRPGVLGANRIGIAVTGAGAGVRMAGGAQAGRDGFRLSASGDVLLDGARIASTGDAVVTGRSVTVSATDVQAAGLSVDAAERLDIDTGVTLSAEAALLLTSGGALNLSQATLRSDNALLFDSAGPMTLSSSSLRAAGHLTGAASAITLQTGSELVAENGALIATTRAGNFTNLGSLVQGGQKAEGLADAAGTLSDGAVTLNVAGDLRNVTATGTDAPLAILFGAAGDLSLTGAGNLANLGGRLVANGDVRLRFGGDLDNAAGADLPAPQPVQMRKGKGKRSWWAFWMRRPTTYRLSFTGLPESHVRAAGITAQGAVDLRLAGDLRVQGADINANGGDIAISAASVTVASVATGALDARQTCGFTCRGKASGQVQSLGGQINAAGAIDIATTGALILRGGSLYALSTVAATADRVLLAARQLPMAVRRPDGIHALWSGGTIWAYLRDLGGTVTSGAGDVTLAAPVTLEGGAVAASGSVTTGPQEVLRRPGIQTLIAGREIGLFRDLPGVGQ</sequence>
<feature type="signal peptide" evidence="1">
    <location>
        <begin position="1"/>
        <end position="22"/>
    </location>
</feature>